<keyword evidence="14" id="KW-1185">Reference proteome</keyword>
<dbReference type="PRINTS" id="PR00344">
    <property type="entry name" value="BCTRLSENSOR"/>
</dbReference>
<dbReference type="SMART" id="SM00388">
    <property type="entry name" value="HisKA"/>
    <property type="match status" value="1"/>
</dbReference>
<dbReference type="EC" id="2.7.13.3" evidence="3"/>
<dbReference type="CDD" id="cd00075">
    <property type="entry name" value="HATPase"/>
    <property type="match status" value="1"/>
</dbReference>
<keyword evidence="6" id="KW-0812">Transmembrane</keyword>
<comment type="subcellular location">
    <subcellularLocation>
        <location evidence="2">Cell membrane</location>
    </subcellularLocation>
</comment>
<dbReference type="AlphaFoldDB" id="A0A329QTW5"/>
<dbReference type="InterPro" id="IPR036890">
    <property type="entry name" value="HATPase_C_sf"/>
</dbReference>
<dbReference type="InterPro" id="IPR003660">
    <property type="entry name" value="HAMP_dom"/>
</dbReference>
<protein>
    <recommendedName>
        <fullName evidence="3">histidine kinase</fullName>
        <ecNumber evidence="3">2.7.13.3</ecNumber>
    </recommendedName>
</protein>
<feature type="domain" description="Histidine kinase" evidence="11">
    <location>
        <begin position="171"/>
        <end position="385"/>
    </location>
</feature>
<dbReference type="GO" id="GO:0000155">
    <property type="term" value="F:phosphorelay sensor kinase activity"/>
    <property type="evidence" value="ECO:0007669"/>
    <property type="project" value="InterPro"/>
</dbReference>
<dbReference type="GO" id="GO:0005886">
    <property type="term" value="C:plasma membrane"/>
    <property type="evidence" value="ECO:0007669"/>
    <property type="project" value="UniProtKB-SubCell"/>
</dbReference>
<dbReference type="Gene3D" id="1.10.287.130">
    <property type="match status" value="1"/>
</dbReference>
<dbReference type="PROSITE" id="PS50109">
    <property type="entry name" value="HIS_KIN"/>
    <property type="match status" value="1"/>
</dbReference>
<evidence type="ECO:0000256" key="9">
    <source>
        <dbReference type="ARBA" id="ARBA00023012"/>
    </source>
</evidence>
<comment type="caution">
    <text evidence="13">The sequence shown here is derived from an EMBL/GenBank/DDBJ whole genome shotgun (WGS) entry which is preliminary data.</text>
</comment>
<organism evidence="13 14">
    <name type="scientific">Phytoactinopolyspora halophila</name>
    <dbReference type="NCBI Taxonomy" id="1981511"/>
    <lineage>
        <taxon>Bacteria</taxon>
        <taxon>Bacillati</taxon>
        <taxon>Actinomycetota</taxon>
        <taxon>Actinomycetes</taxon>
        <taxon>Jiangellales</taxon>
        <taxon>Jiangellaceae</taxon>
        <taxon>Phytoactinopolyspora</taxon>
    </lineage>
</organism>
<dbReference type="CDD" id="cd00082">
    <property type="entry name" value="HisKA"/>
    <property type="match status" value="1"/>
</dbReference>
<dbReference type="Pfam" id="PF00672">
    <property type="entry name" value="HAMP"/>
    <property type="match status" value="1"/>
</dbReference>
<dbReference type="InterPro" id="IPR003594">
    <property type="entry name" value="HATPase_dom"/>
</dbReference>
<keyword evidence="7 13" id="KW-0418">Kinase</keyword>
<dbReference type="SMART" id="SM00304">
    <property type="entry name" value="HAMP"/>
    <property type="match status" value="1"/>
</dbReference>
<dbReference type="PANTHER" id="PTHR45436:SF5">
    <property type="entry name" value="SENSOR HISTIDINE KINASE TRCS"/>
    <property type="match status" value="1"/>
</dbReference>
<dbReference type="SMART" id="SM00387">
    <property type="entry name" value="HATPase_c"/>
    <property type="match status" value="1"/>
</dbReference>
<evidence type="ECO:0000259" key="11">
    <source>
        <dbReference type="PROSITE" id="PS50109"/>
    </source>
</evidence>
<dbReference type="CDD" id="cd06225">
    <property type="entry name" value="HAMP"/>
    <property type="match status" value="1"/>
</dbReference>
<dbReference type="InterPro" id="IPR003661">
    <property type="entry name" value="HisK_dim/P_dom"/>
</dbReference>
<dbReference type="PANTHER" id="PTHR45436">
    <property type="entry name" value="SENSOR HISTIDINE KINASE YKOH"/>
    <property type="match status" value="1"/>
</dbReference>
<evidence type="ECO:0000313" key="14">
    <source>
        <dbReference type="Proteomes" id="UP000250462"/>
    </source>
</evidence>
<dbReference type="Pfam" id="PF02518">
    <property type="entry name" value="HATPase_c"/>
    <property type="match status" value="1"/>
</dbReference>
<keyword evidence="9" id="KW-0902">Two-component regulatory system</keyword>
<dbReference type="EMBL" id="QMIG01000006">
    <property type="protein sequence ID" value="RAW15481.1"/>
    <property type="molecule type" value="Genomic_DNA"/>
</dbReference>
<evidence type="ECO:0000256" key="3">
    <source>
        <dbReference type="ARBA" id="ARBA00012438"/>
    </source>
</evidence>
<dbReference type="SUPFAM" id="SSF158472">
    <property type="entry name" value="HAMP domain-like"/>
    <property type="match status" value="1"/>
</dbReference>
<evidence type="ECO:0000256" key="10">
    <source>
        <dbReference type="ARBA" id="ARBA00023136"/>
    </source>
</evidence>
<dbReference type="OrthoDB" id="9786919at2"/>
<dbReference type="InterPro" id="IPR036097">
    <property type="entry name" value="HisK_dim/P_sf"/>
</dbReference>
<evidence type="ECO:0000256" key="7">
    <source>
        <dbReference type="ARBA" id="ARBA00022777"/>
    </source>
</evidence>
<dbReference type="SUPFAM" id="SSF55874">
    <property type="entry name" value="ATPase domain of HSP90 chaperone/DNA topoisomerase II/histidine kinase"/>
    <property type="match status" value="1"/>
</dbReference>
<evidence type="ECO:0000256" key="1">
    <source>
        <dbReference type="ARBA" id="ARBA00000085"/>
    </source>
</evidence>
<dbReference type="PROSITE" id="PS50885">
    <property type="entry name" value="HAMP"/>
    <property type="match status" value="1"/>
</dbReference>
<comment type="catalytic activity">
    <reaction evidence="1">
        <text>ATP + protein L-histidine = ADP + protein N-phospho-L-histidine.</text>
        <dbReference type="EC" id="2.7.13.3"/>
    </reaction>
</comment>
<evidence type="ECO:0000256" key="6">
    <source>
        <dbReference type="ARBA" id="ARBA00022692"/>
    </source>
</evidence>
<evidence type="ECO:0000259" key="12">
    <source>
        <dbReference type="PROSITE" id="PS50885"/>
    </source>
</evidence>
<dbReference type="Gene3D" id="6.10.340.10">
    <property type="match status" value="1"/>
</dbReference>
<keyword evidence="5" id="KW-0808">Transferase</keyword>
<evidence type="ECO:0000256" key="8">
    <source>
        <dbReference type="ARBA" id="ARBA00022989"/>
    </source>
</evidence>
<evidence type="ECO:0000256" key="4">
    <source>
        <dbReference type="ARBA" id="ARBA00022553"/>
    </source>
</evidence>
<sequence length="398" mass="43097">MFVLAGALSLATLYVVVQHRLDEQLTGGGEDSRIAQLREEAARSEDSTVTMPDGSEVPLEQVVAQAQAEQEEIKDAALNALATQGSLAVLGVGLVAAATGWAVAGRGLRPLRAITTTAQRIANSSGVERDLSERIALTGRDDEIKRLADTFDAMLDNLDEAFDAQRQFVAHASHELRTPLAMERGLIELEMTRPSATPDSIHFARSLLEINERHTRLVNGMLFLANSQNVLERPVAVDLDDVAHHVAAAHHTMADELGVMLESELHVAPIRGDPVLLEQLTRNLVENALRHNVDNGWALVTTGIEYTQAYLTISNSGPVLHDYEVDNLFEPFQRRRSEDAVNGRHSFGLGLSIVKAIVTTHGGAVSARGRPDGGMDVTVHIPLRAEYASFGGEPTVGR</sequence>
<accession>A0A329QTW5</accession>
<evidence type="ECO:0000313" key="13">
    <source>
        <dbReference type="EMBL" id="RAW15481.1"/>
    </source>
</evidence>
<keyword evidence="8" id="KW-1133">Transmembrane helix</keyword>
<proteinExistence type="predicted"/>
<keyword evidence="4" id="KW-0597">Phosphoprotein</keyword>
<dbReference type="InterPro" id="IPR004358">
    <property type="entry name" value="Sig_transdc_His_kin-like_C"/>
</dbReference>
<dbReference type="SUPFAM" id="SSF47384">
    <property type="entry name" value="Homodimeric domain of signal transducing histidine kinase"/>
    <property type="match status" value="1"/>
</dbReference>
<dbReference type="Proteomes" id="UP000250462">
    <property type="component" value="Unassembled WGS sequence"/>
</dbReference>
<dbReference type="InterPro" id="IPR050428">
    <property type="entry name" value="TCS_sensor_his_kinase"/>
</dbReference>
<evidence type="ECO:0000256" key="2">
    <source>
        <dbReference type="ARBA" id="ARBA00004236"/>
    </source>
</evidence>
<dbReference type="Pfam" id="PF00512">
    <property type="entry name" value="HisKA"/>
    <property type="match status" value="1"/>
</dbReference>
<keyword evidence="10" id="KW-0472">Membrane</keyword>
<dbReference type="Gene3D" id="3.30.565.10">
    <property type="entry name" value="Histidine kinase-like ATPase, C-terminal domain"/>
    <property type="match status" value="1"/>
</dbReference>
<evidence type="ECO:0000256" key="5">
    <source>
        <dbReference type="ARBA" id="ARBA00022679"/>
    </source>
</evidence>
<feature type="domain" description="HAMP" evidence="12">
    <location>
        <begin position="105"/>
        <end position="163"/>
    </location>
</feature>
<gene>
    <name evidence="13" type="ORF">DPM12_08780</name>
</gene>
<reference evidence="13 14" key="1">
    <citation type="submission" date="2018-06" db="EMBL/GenBank/DDBJ databases">
        <title>Phytoactinopolyspora halophila sp. nov., a novel halophilic actinomycete isolated from a saline soil in China.</title>
        <authorList>
            <person name="Tang S.-K."/>
        </authorList>
    </citation>
    <scope>NUCLEOTIDE SEQUENCE [LARGE SCALE GENOMIC DNA]</scope>
    <source>
        <strain evidence="13 14">YIM 96934</strain>
    </source>
</reference>
<name>A0A329QTW5_9ACTN</name>
<dbReference type="InterPro" id="IPR005467">
    <property type="entry name" value="His_kinase_dom"/>
</dbReference>